<evidence type="ECO:0000256" key="1">
    <source>
        <dbReference type="SAM" id="SignalP"/>
    </source>
</evidence>
<dbReference type="WBParaSite" id="TTAC_0000580401-mRNA-1">
    <property type="protein sequence ID" value="TTAC_0000580401-mRNA-1"/>
    <property type="gene ID" value="TTAC_0000580401"/>
</dbReference>
<keyword evidence="1" id="KW-0732">Signal</keyword>
<accession>A0A0R3WYG4</accession>
<sequence>LAVEWTIVLLGLLLKPVIRSDEVLQAAAVMSQRIAELKPSATLREQLKSPFITFHRFKSLKHLLCRGLANAKVTTATLKLLDDPRMKRLLDRPVEAATFAQISKLYPDFDTAIVKPLLEVANLSVASVVDLIHFALSEDVQNFCFDSCLLDTRLMLLQPHFVLSQVINPLMRFGVNNPYRVIRRCPSVFTAAIMKVGDQTQLSAALSTLNMLLTRRDLNSIVKNYPSVLTRSREDLQTTHDYLTRVMGLESSGEMGRSRVTSRSAHST</sequence>
<dbReference type="AlphaFoldDB" id="A0A0R3WYG4"/>
<reference evidence="2" key="1">
    <citation type="submission" date="2017-02" db="UniProtKB">
        <authorList>
            <consortium name="WormBaseParasite"/>
        </authorList>
    </citation>
    <scope>IDENTIFICATION</scope>
</reference>
<proteinExistence type="predicted"/>
<dbReference type="STRING" id="6205.A0A0R3WYG4"/>
<dbReference type="InterPro" id="IPR038538">
    <property type="entry name" value="MTERF_sf"/>
</dbReference>
<feature type="signal peptide" evidence="1">
    <location>
        <begin position="1"/>
        <end position="20"/>
    </location>
</feature>
<protein>
    <submittedName>
        <fullName evidence="2">Stereocilin</fullName>
    </submittedName>
</protein>
<name>A0A0R3WYG4_HYDTA</name>
<dbReference type="Gene3D" id="1.25.70.10">
    <property type="entry name" value="Transcription termination factor 3, mitochondrial"/>
    <property type="match status" value="1"/>
</dbReference>
<evidence type="ECO:0000313" key="2">
    <source>
        <dbReference type="WBParaSite" id="TTAC_0000580401-mRNA-1"/>
    </source>
</evidence>
<organism evidence="2">
    <name type="scientific">Hydatigena taeniaeformis</name>
    <name type="common">Feline tapeworm</name>
    <name type="synonym">Taenia taeniaeformis</name>
    <dbReference type="NCBI Taxonomy" id="6205"/>
    <lineage>
        <taxon>Eukaryota</taxon>
        <taxon>Metazoa</taxon>
        <taxon>Spiralia</taxon>
        <taxon>Lophotrochozoa</taxon>
        <taxon>Platyhelminthes</taxon>
        <taxon>Cestoda</taxon>
        <taxon>Eucestoda</taxon>
        <taxon>Cyclophyllidea</taxon>
        <taxon>Taeniidae</taxon>
        <taxon>Hydatigera</taxon>
    </lineage>
</organism>
<feature type="chain" id="PRO_5006450458" evidence="1">
    <location>
        <begin position="21"/>
        <end position="268"/>
    </location>
</feature>